<name>A0A2P2P1P3_RHIMU</name>
<sequence length="112" mass="12979">MRISETPHHLLRKECLLSTTKQRSNKQRAESLPASTSTLIDRIMSSMKQYIVPLVTDSLTDLTTYYDYINQEVAPIWQRVNYSVITLNQTKDRSNHSTRSSLRVIQTFSKTT</sequence>
<evidence type="ECO:0000313" key="2">
    <source>
        <dbReference type="EMBL" id="MBX48589.1"/>
    </source>
</evidence>
<protein>
    <submittedName>
        <fullName evidence="2">Uncharacterized protein</fullName>
    </submittedName>
</protein>
<organism evidence="2">
    <name type="scientific">Rhizophora mucronata</name>
    <name type="common">Asiatic mangrove</name>
    <dbReference type="NCBI Taxonomy" id="61149"/>
    <lineage>
        <taxon>Eukaryota</taxon>
        <taxon>Viridiplantae</taxon>
        <taxon>Streptophyta</taxon>
        <taxon>Embryophyta</taxon>
        <taxon>Tracheophyta</taxon>
        <taxon>Spermatophyta</taxon>
        <taxon>Magnoliopsida</taxon>
        <taxon>eudicotyledons</taxon>
        <taxon>Gunneridae</taxon>
        <taxon>Pentapetalae</taxon>
        <taxon>rosids</taxon>
        <taxon>fabids</taxon>
        <taxon>Malpighiales</taxon>
        <taxon>Rhizophoraceae</taxon>
        <taxon>Rhizophora</taxon>
    </lineage>
</organism>
<feature type="region of interest" description="Disordered" evidence="1">
    <location>
        <begin position="14"/>
        <end position="35"/>
    </location>
</feature>
<accession>A0A2P2P1P3</accession>
<dbReference type="EMBL" id="GGEC01068105">
    <property type="protein sequence ID" value="MBX48589.1"/>
    <property type="molecule type" value="Transcribed_RNA"/>
</dbReference>
<reference evidence="2" key="1">
    <citation type="submission" date="2018-02" db="EMBL/GenBank/DDBJ databases">
        <title>Rhizophora mucronata_Transcriptome.</title>
        <authorList>
            <person name="Meera S.P."/>
            <person name="Sreeshan A."/>
            <person name="Augustine A."/>
        </authorList>
    </citation>
    <scope>NUCLEOTIDE SEQUENCE</scope>
    <source>
        <tissue evidence="2">Leaf</tissue>
    </source>
</reference>
<dbReference type="AlphaFoldDB" id="A0A2P2P1P3"/>
<proteinExistence type="predicted"/>
<evidence type="ECO:0000256" key="1">
    <source>
        <dbReference type="SAM" id="MobiDB-lite"/>
    </source>
</evidence>